<dbReference type="CDD" id="cd02440">
    <property type="entry name" value="AdoMet_MTases"/>
    <property type="match status" value="1"/>
</dbReference>
<evidence type="ECO:0000256" key="4">
    <source>
        <dbReference type="PROSITE-ProRule" id="PRU01024"/>
    </source>
</evidence>
<evidence type="ECO:0000313" key="8">
    <source>
        <dbReference type="Proteomes" id="UP000192418"/>
    </source>
</evidence>
<feature type="binding site" evidence="4">
    <location>
        <position position="327"/>
    </location>
    <ligand>
        <name>S-adenosyl-L-methionine</name>
        <dbReference type="ChEBI" id="CHEBI:59789"/>
    </ligand>
</feature>
<sequence length="467" mass="52134">MAIKKRKTAELEIIDLAFGGKGIAKPDGFPVFVDRTLPGDKALVRITKKKKKYAEGKLIDLIEPSPLRKDAPCEYAGYCGGCRWQSLPYEKQLEYKKNHVVESLEHIALLKDIPVKDVVPSDKIFGFRNKMEFSCTDRRWLTPEELEDPDIVKGFGLGLHVPGTFAHVIDIDKCHIQPDPGNEMLNDIREYIKASDLPAYGLTTHRGFWRFVMLRSSSAHGHWMVNLVTKEENDEVLIPLAQQLMAKYPEITSVVNNVTAKKAGIATGDYEKVLAGDRCIREKLGDFTFEVSANSFFQTNTRGAEKLYSLVSHYAALTGTEHVIDLYSGTGTIPIWLSRDAARVTGIEIVESAVADAGRNATLNGIENCTFHVGDIKTVLPEIDKRCDVMIIDPPRVGMHKDVVDQVINIAPVKIVYVSCNPATLARDLFMLKEHYNVLEVQPVDMFPHTFHIESVALLELKSKGAS</sequence>
<keyword evidence="8" id="KW-1185">Reference proteome</keyword>
<feature type="active site" evidence="5">
    <location>
        <position position="420"/>
    </location>
</feature>
<name>A0A1W2CGY6_9BACT</name>
<dbReference type="AlphaFoldDB" id="A0A1W2CGY6"/>
<dbReference type="InterPro" id="IPR030390">
    <property type="entry name" value="MeTrfase_TrmA_AS"/>
</dbReference>
<dbReference type="GO" id="GO:0070041">
    <property type="term" value="F:rRNA (uridine-C5-)-methyltransferase activity"/>
    <property type="evidence" value="ECO:0007669"/>
    <property type="project" value="UniProtKB-ARBA"/>
</dbReference>
<dbReference type="PROSITE" id="PS51687">
    <property type="entry name" value="SAM_MT_RNA_M5U"/>
    <property type="match status" value="1"/>
</dbReference>
<dbReference type="PROSITE" id="PS01231">
    <property type="entry name" value="TRMA_2"/>
    <property type="match status" value="1"/>
</dbReference>
<dbReference type="InterPro" id="IPR030391">
    <property type="entry name" value="MeTrfase_TrmA_CS"/>
</dbReference>
<dbReference type="Gene3D" id="3.40.50.150">
    <property type="entry name" value="Vaccinia Virus protein VP39"/>
    <property type="match status" value="1"/>
</dbReference>
<dbReference type="RefSeq" id="WP_084069658.1">
    <property type="nucleotide sequence ID" value="NZ_FWXY01000012.1"/>
</dbReference>
<feature type="binding site" evidence="4">
    <location>
        <position position="348"/>
    </location>
    <ligand>
        <name>S-adenosyl-L-methionine</name>
        <dbReference type="ChEBI" id="CHEBI:59789"/>
    </ligand>
</feature>
<proteinExistence type="inferred from homology"/>
<dbReference type="PROSITE" id="PS50926">
    <property type="entry name" value="TRAM"/>
    <property type="match status" value="1"/>
</dbReference>
<dbReference type="NCBIfam" id="TIGR00479">
    <property type="entry name" value="rumA"/>
    <property type="match status" value="1"/>
</dbReference>
<evidence type="ECO:0000256" key="1">
    <source>
        <dbReference type="ARBA" id="ARBA00022603"/>
    </source>
</evidence>
<dbReference type="PANTHER" id="PTHR11061:SF30">
    <property type="entry name" value="TRNA (URACIL(54)-C(5))-METHYLTRANSFERASE"/>
    <property type="match status" value="1"/>
</dbReference>
<keyword evidence="2 4" id="KW-0808">Transferase</keyword>
<keyword evidence="3 4" id="KW-0949">S-adenosyl-L-methionine</keyword>
<gene>
    <name evidence="7" type="ORF">SAMN02746065_11245</name>
</gene>
<dbReference type="InterPro" id="IPR010280">
    <property type="entry name" value="U5_MeTrfase_fam"/>
</dbReference>
<dbReference type="Pfam" id="PF01938">
    <property type="entry name" value="TRAM"/>
    <property type="match status" value="1"/>
</dbReference>
<reference evidence="7 8" key="1">
    <citation type="submission" date="2017-04" db="EMBL/GenBank/DDBJ databases">
        <authorList>
            <person name="Afonso C.L."/>
            <person name="Miller P.J."/>
            <person name="Scott M.A."/>
            <person name="Spackman E."/>
            <person name="Goraichik I."/>
            <person name="Dimitrov K.M."/>
            <person name="Suarez D.L."/>
            <person name="Swayne D.E."/>
        </authorList>
    </citation>
    <scope>NUCLEOTIDE SEQUENCE [LARGE SCALE GENOMIC DNA]</scope>
    <source>
        <strain evidence="7 8">DSM 3385</strain>
    </source>
</reference>
<dbReference type="SUPFAM" id="SSF50249">
    <property type="entry name" value="Nucleic acid-binding proteins"/>
    <property type="match status" value="1"/>
</dbReference>
<organism evidence="7 8">
    <name type="scientific">Desulfocicer vacuolatum DSM 3385</name>
    <dbReference type="NCBI Taxonomy" id="1121400"/>
    <lineage>
        <taxon>Bacteria</taxon>
        <taxon>Pseudomonadati</taxon>
        <taxon>Thermodesulfobacteriota</taxon>
        <taxon>Desulfobacteria</taxon>
        <taxon>Desulfobacterales</taxon>
        <taxon>Desulfobacteraceae</taxon>
        <taxon>Desulfocicer</taxon>
    </lineage>
</organism>
<dbReference type="STRING" id="1121400.SAMN02746065_11245"/>
<dbReference type="InterPro" id="IPR002792">
    <property type="entry name" value="TRAM_dom"/>
</dbReference>
<dbReference type="Proteomes" id="UP000192418">
    <property type="component" value="Unassembled WGS sequence"/>
</dbReference>
<evidence type="ECO:0000256" key="2">
    <source>
        <dbReference type="ARBA" id="ARBA00022679"/>
    </source>
</evidence>
<keyword evidence="1 4" id="KW-0489">Methyltransferase</keyword>
<dbReference type="EMBL" id="FWXY01000012">
    <property type="protein sequence ID" value="SMC84450.1"/>
    <property type="molecule type" value="Genomic_DNA"/>
</dbReference>
<dbReference type="PROSITE" id="PS01230">
    <property type="entry name" value="TRMA_1"/>
    <property type="match status" value="1"/>
</dbReference>
<feature type="domain" description="TRAM" evidence="6">
    <location>
        <begin position="2"/>
        <end position="60"/>
    </location>
</feature>
<dbReference type="Gene3D" id="2.40.50.140">
    <property type="entry name" value="Nucleic acid-binding proteins"/>
    <property type="match status" value="1"/>
</dbReference>
<evidence type="ECO:0000259" key="6">
    <source>
        <dbReference type="PROSITE" id="PS50926"/>
    </source>
</evidence>
<accession>A0A1W2CGY6</accession>
<dbReference type="FunFam" id="3.40.50.150:FF:000009">
    <property type="entry name" value="23S rRNA (Uracil(1939)-C(5))-methyltransferase RlmD"/>
    <property type="match status" value="1"/>
</dbReference>
<feature type="binding site" evidence="4">
    <location>
        <position position="298"/>
    </location>
    <ligand>
        <name>S-adenosyl-L-methionine</name>
        <dbReference type="ChEBI" id="CHEBI:59789"/>
    </ligand>
</feature>
<dbReference type="FunFam" id="2.40.50.1070:FF:000003">
    <property type="entry name" value="23S rRNA (Uracil-5-)-methyltransferase RumA"/>
    <property type="match status" value="1"/>
</dbReference>
<comment type="similarity">
    <text evidence="4">Belongs to the class I-like SAM-binding methyltransferase superfamily. RNA M5U methyltransferase family.</text>
</comment>
<dbReference type="Gene3D" id="2.40.50.1070">
    <property type="match status" value="1"/>
</dbReference>
<feature type="binding site" evidence="4">
    <location>
        <position position="393"/>
    </location>
    <ligand>
        <name>S-adenosyl-L-methionine</name>
        <dbReference type="ChEBI" id="CHEBI:59789"/>
    </ligand>
</feature>
<dbReference type="OrthoDB" id="9804590at2"/>
<evidence type="ECO:0000313" key="7">
    <source>
        <dbReference type="EMBL" id="SMC84450.1"/>
    </source>
</evidence>
<dbReference type="Pfam" id="PF05958">
    <property type="entry name" value="tRNA_U5-meth_tr"/>
    <property type="match status" value="2"/>
</dbReference>
<feature type="active site" description="Nucleophile" evidence="4">
    <location>
        <position position="420"/>
    </location>
</feature>
<dbReference type="InterPro" id="IPR029063">
    <property type="entry name" value="SAM-dependent_MTases_sf"/>
</dbReference>
<protein>
    <submittedName>
        <fullName evidence="7">23S rRNA m(5)U-1939 methyltransferase</fullName>
    </submittedName>
</protein>
<dbReference type="PANTHER" id="PTHR11061">
    <property type="entry name" value="RNA M5U METHYLTRANSFERASE"/>
    <property type="match status" value="1"/>
</dbReference>
<evidence type="ECO:0000256" key="3">
    <source>
        <dbReference type="ARBA" id="ARBA00022691"/>
    </source>
</evidence>
<evidence type="ECO:0000256" key="5">
    <source>
        <dbReference type="PROSITE-ProRule" id="PRU10015"/>
    </source>
</evidence>
<dbReference type="InterPro" id="IPR012340">
    <property type="entry name" value="NA-bd_OB-fold"/>
</dbReference>
<dbReference type="SUPFAM" id="SSF53335">
    <property type="entry name" value="S-adenosyl-L-methionine-dependent methyltransferases"/>
    <property type="match status" value="1"/>
</dbReference>
<dbReference type="FunFam" id="2.40.50.140:FF:000097">
    <property type="entry name" value="23S rRNA (uracil(1939)-C(5))-methyltransferase RlmD"/>
    <property type="match status" value="1"/>
</dbReference>